<evidence type="ECO:0000256" key="5">
    <source>
        <dbReference type="ARBA" id="ARBA00023136"/>
    </source>
</evidence>
<accession>A0A0N8GMU1</accession>
<protein>
    <recommendedName>
        <fullName evidence="12">ABC transporter permease</fullName>
    </recommendedName>
</protein>
<comment type="subcellular location">
    <subcellularLocation>
        <location evidence="1">Cell membrane</location>
        <topology evidence="1">Multi-pass membrane protein</topology>
    </subcellularLocation>
</comment>
<keyword evidence="5 7" id="KW-0472">Membrane</keyword>
<dbReference type="Pfam" id="PF12704">
    <property type="entry name" value="MacB_PCD"/>
    <property type="match status" value="1"/>
</dbReference>
<name>A0A0N8GMU1_9CHLR</name>
<evidence type="ECO:0000256" key="7">
    <source>
        <dbReference type="SAM" id="Phobius"/>
    </source>
</evidence>
<evidence type="ECO:0008006" key="12">
    <source>
        <dbReference type="Google" id="ProtNLM"/>
    </source>
</evidence>
<dbReference type="InterPro" id="IPR025857">
    <property type="entry name" value="MacB_PCD"/>
</dbReference>
<gene>
    <name evidence="10" type="ORF">AC812_06025</name>
</gene>
<proteinExistence type="inferred from homology"/>
<evidence type="ECO:0000259" key="9">
    <source>
        <dbReference type="Pfam" id="PF12704"/>
    </source>
</evidence>
<feature type="domain" description="ABC3 transporter permease C-terminal" evidence="8">
    <location>
        <begin position="304"/>
        <end position="439"/>
    </location>
</feature>
<feature type="domain" description="MacB-like periplasmic core" evidence="9">
    <location>
        <begin position="22"/>
        <end position="275"/>
    </location>
</feature>
<feature type="transmembrane region" description="Helical" evidence="7">
    <location>
        <begin position="299"/>
        <end position="325"/>
    </location>
</feature>
<evidence type="ECO:0000313" key="10">
    <source>
        <dbReference type="EMBL" id="KPL76242.1"/>
    </source>
</evidence>
<feature type="transmembrane region" description="Helical" evidence="7">
    <location>
        <begin position="410"/>
        <end position="432"/>
    </location>
</feature>
<evidence type="ECO:0000259" key="8">
    <source>
        <dbReference type="Pfam" id="PF02687"/>
    </source>
</evidence>
<reference evidence="10 11" key="1">
    <citation type="submission" date="2015-07" db="EMBL/GenBank/DDBJ databases">
        <title>Draft genome of Bellilinea caldifistulae DSM 17877.</title>
        <authorList>
            <person name="Hemp J."/>
            <person name="Ward L.M."/>
            <person name="Pace L.A."/>
            <person name="Fischer W.W."/>
        </authorList>
    </citation>
    <scope>NUCLEOTIDE SEQUENCE [LARGE SCALE GENOMIC DNA]</scope>
    <source>
        <strain evidence="10 11">GOMI-1</strain>
    </source>
</reference>
<evidence type="ECO:0000256" key="2">
    <source>
        <dbReference type="ARBA" id="ARBA00022475"/>
    </source>
</evidence>
<dbReference type="STRING" id="360411.AC812_06025"/>
<dbReference type="GO" id="GO:0022857">
    <property type="term" value="F:transmembrane transporter activity"/>
    <property type="evidence" value="ECO:0007669"/>
    <property type="project" value="TreeGrafter"/>
</dbReference>
<organism evidence="10 11">
    <name type="scientific">Bellilinea caldifistulae</name>
    <dbReference type="NCBI Taxonomy" id="360411"/>
    <lineage>
        <taxon>Bacteria</taxon>
        <taxon>Bacillati</taxon>
        <taxon>Chloroflexota</taxon>
        <taxon>Anaerolineae</taxon>
        <taxon>Anaerolineales</taxon>
        <taxon>Anaerolineaceae</taxon>
        <taxon>Bellilinea</taxon>
    </lineage>
</organism>
<feature type="transmembrane region" description="Helical" evidence="7">
    <location>
        <begin position="345"/>
        <end position="370"/>
    </location>
</feature>
<evidence type="ECO:0000256" key="3">
    <source>
        <dbReference type="ARBA" id="ARBA00022692"/>
    </source>
</evidence>
<feature type="transmembrane region" description="Helical" evidence="7">
    <location>
        <begin position="21"/>
        <end position="45"/>
    </location>
</feature>
<dbReference type="AlphaFoldDB" id="A0A0N8GMU1"/>
<comment type="caution">
    <text evidence="10">The sequence shown here is derived from an EMBL/GenBank/DDBJ whole genome shotgun (WGS) entry which is preliminary data.</text>
</comment>
<evidence type="ECO:0000256" key="6">
    <source>
        <dbReference type="ARBA" id="ARBA00038076"/>
    </source>
</evidence>
<keyword evidence="3 7" id="KW-0812">Transmembrane</keyword>
<dbReference type="RefSeq" id="WP_061919127.1">
    <property type="nucleotide sequence ID" value="NZ_DF967971.1"/>
</dbReference>
<dbReference type="InterPro" id="IPR003838">
    <property type="entry name" value="ABC3_permease_C"/>
</dbReference>
<dbReference type="GO" id="GO:0005886">
    <property type="term" value="C:plasma membrane"/>
    <property type="evidence" value="ECO:0007669"/>
    <property type="project" value="UniProtKB-SubCell"/>
</dbReference>
<comment type="similarity">
    <text evidence="6">Belongs to the ABC-4 integral membrane protein family.</text>
</comment>
<dbReference type="PANTHER" id="PTHR30572:SF4">
    <property type="entry name" value="ABC TRANSPORTER PERMEASE YTRF"/>
    <property type="match status" value="1"/>
</dbReference>
<dbReference type="InterPro" id="IPR050250">
    <property type="entry name" value="Macrolide_Exporter_MacB"/>
</dbReference>
<dbReference type="EMBL" id="LGHJ01000012">
    <property type="protein sequence ID" value="KPL76242.1"/>
    <property type="molecule type" value="Genomic_DNA"/>
</dbReference>
<keyword evidence="4 7" id="KW-1133">Transmembrane helix</keyword>
<evidence type="ECO:0000313" key="11">
    <source>
        <dbReference type="Proteomes" id="UP000050514"/>
    </source>
</evidence>
<evidence type="ECO:0000256" key="4">
    <source>
        <dbReference type="ARBA" id="ARBA00022989"/>
    </source>
</evidence>
<dbReference type="OrthoDB" id="9770099at2"/>
<dbReference type="Pfam" id="PF02687">
    <property type="entry name" value="FtsX"/>
    <property type="match status" value="1"/>
</dbReference>
<keyword evidence="11" id="KW-1185">Reference proteome</keyword>
<evidence type="ECO:0000256" key="1">
    <source>
        <dbReference type="ARBA" id="ARBA00004651"/>
    </source>
</evidence>
<dbReference type="Proteomes" id="UP000050514">
    <property type="component" value="Unassembled WGS sequence"/>
</dbReference>
<sequence length="446" mass="48583">MSILDLIYLVRGNLWRRKTRVLMTLGGVLIGSTTIILLVALGLGMQKNMTESIGKIGDLTTMTVQVPPECTLPPQQRPQQCKNAILNDGLIEKIRKTPQVRGVAAQVFLKGSPTYLRFQNMETNVVVMGVEPALLPSLGYPLGRGELKISANQVVVGPKVAEYMFDLRKNQPVTPDLDLLGAWVDLNIQRTSNREEADRLVQNEVRRLRVQVAGVLAETGGQSDYVIYYPINEVERWNRWLMGRPIRREVDGYDQIVVKMADTRSSASLDAALTSAGYSISTARKIIEQFNRFFMSLQLMLGGIGGVALLISAFGIGNTMIMAIYERTREIGLLKSLGAKNGDIFKLFLAEAAVLGLLGGILGAGLAVGLGELANHSPSNWFSQFNGLMSPTGTGIGGMVEVAILVIPEWLVIFAIAFTTLTGALAGIYPALRAASMQPLDALRHE</sequence>
<dbReference type="PANTHER" id="PTHR30572">
    <property type="entry name" value="MEMBRANE COMPONENT OF TRANSPORTER-RELATED"/>
    <property type="match status" value="1"/>
</dbReference>
<keyword evidence="2" id="KW-1003">Cell membrane</keyword>